<dbReference type="InterPro" id="IPR011009">
    <property type="entry name" value="Kinase-like_dom_sf"/>
</dbReference>
<evidence type="ECO:0000256" key="5">
    <source>
        <dbReference type="PROSITE-ProRule" id="PRU10141"/>
    </source>
</evidence>
<evidence type="ECO:0000259" key="7">
    <source>
        <dbReference type="PROSITE" id="PS50011"/>
    </source>
</evidence>
<proteinExistence type="predicted"/>
<feature type="binding site" evidence="5">
    <location>
        <position position="58"/>
    </location>
    <ligand>
        <name>ATP</name>
        <dbReference type="ChEBI" id="CHEBI:30616"/>
    </ligand>
</feature>
<reference evidence="8" key="1">
    <citation type="submission" date="2021-12" db="EMBL/GenBank/DDBJ databases">
        <title>Discovery of the Pendulisporaceae a myxobacterial family with distinct sporulation behavior and unique specialized metabolism.</title>
        <authorList>
            <person name="Garcia R."/>
            <person name="Popoff A."/>
            <person name="Bader C.D."/>
            <person name="Loehr J."/>
            <person name="Walesch S."/>
            <person name="Walt C."/>
            <person name="Boldt J."/>
            <person name="Bunk B."/>
            <person name="Haeckl F.J.F.P.J."/>
            <person name="Gunesch A.P."/>
            <person name="Birkelbach J."/>
            <person name="Nuebel U."/>
            <person name="Pietschmann T."/>
            <person name="Bach T."/>
            <person name="Mueller R."/>
        </authorList>
    </citation>
    <scope>NUCLEOTIDE SEQUENCE</scope>
    <source>
        <strain evidence="8">MSr11367</strain>
    </source>
</reference>
<dbReference type="Pfam" id="PF13191">
    <property type="entry name" value="AAA_16"/>
    <property type="match status" value="1"/>
</dbReference>
<protein>
    <submittedName>
        <fullName evidence="8">AAA family ATPase</fullName>
    </submittedName>
</protein>
<dbReference type="InterPro" id="IPR017441">
    <property type="entry name" value="Protein_kinase_ATP_BS"/>
</dbReference>
<keyword evidence="9" id="KW-1185">Reference proteome</keyword>
<dbReference type="Gene3D" id="3.40.50.300">
    <property type="entry name" value="P-loop containing nucleotide triphosphate hydrolases"/>
    <property type="match status" value="1"/>
</dbReference>
<dbReference type="SMART" id="SM00220">
    <property type="entry name" value="S_TKc"/>
    <property type="match status" value="1"/>
</dbReference>
<feature type="domain" description="Protein kinase" evidence="7">
    <location>
        <begin position="29"/>
        <end position="296"/>
    </location>
</feature>
<dbReference type="SUPFAM" id="SSF56112">
    <property type="entry name" value="Protein kinase-like (PK-like)"/>
    <property type="match status" value="1"/>
</dbReference>
<dbReference type="PANTHER" id="PTHR43289">
    <property type="entry name" value="MITOGEN-ACTIVATED PROTEIN KINASE KINASE KINASE 20-RELATED"/>
    <property type="match status" value="1"/>
</dbReference>
<sequence>MADMHADTELEVRGPVARQGVIAERLGPYRIVRCVGSGGMGVVYEAIDEERGARVALKTLPAAEPGTLFRFKKEYRSLADLTHFNLATLYELMAIDDTWFFTMELVDGQHFLEYVWGGPTIPPGPGLPLDAEARLRAALRQLTVGVEFLHGASLLHLDLKPANALVDASGRVVILDFGLVKSLERGGGDDDAGEIAGTPVYVSPEQVLGARPTAASDWYAVGTILFEALTGTTPFEGTALAVTMARTTGPAPDPGSRRDDLPSDLVGLCNQLLERDPARRAGGKDILEVCEDAPYSVRARATTLTHERAMAEWPLIGREGELETLRDWCTDGAAACLFVKGGSGVGKTALVRELLTRIETEESQSIVLRGRCYERESVPYKGFDALVDALCRKISAMPHGEQRGLLDEDIHHTARIFSVLEDLEVLASVPAPANMHLEPLALRQRAFAGLKRLFFRLCARRKVVLFVDDLHWADADSAHLLCELLGAPDAPALVVLAAHRHDEEDYSPFLRDLRARRRAGTLPFRERTMEVRPLPHDDAIRLARTCIGADGSEERAADVAREATGIPFFIDLLARDGGLGVDVAAPSLERVLDARLQRMPEDARRMLQVVAVAARPIEQALAFTAARISGDSQAILAQLRSARMLRTRGSRGSDIVEVYHDRIRQNVAASMPKPELTAMHERLATTLEAARRAPADVLAYHLREAGQLRRAAEYAERAAHQAATALAFERAAELYANAWSWGDFMTDHARDLQIRRALALFNAGRCGEAATVYQAAADDAPAPERRRLRSLAAEAFLFGGHVDEGMAVARGLLHESKLPYPSTPSRAMLSLVSQLGYLRFRGIEFPQRGESDLTHEELFSVDLCWSLGKGLGNVLPLEGTYFLVRSLVSALQLGEPRRIGRGLALVGGTVLAPWAIGATYIQRAEALGRETKDPYLEGFPQIMRALGHISQTGRWKTALELVDQGVATLRETSTGVSWEAALGLGISFKALEAMGDLEEISRRAAQGSRESEERGDLFAQIIAGQFGVLSLIARGDIETARKQDQRLLLRWSRGGYTPQHWYSLFLRVYCDLYEGQLGSAWELFQRDLPQMERAYLLKMPIARAPTLYLWALLQVARARTRRARRERDELLKEAEQLARRLSREQRLDGPVHGKVIEAAVAAARGHLSDARNLLEQCRDEYRSIDMVVMSACAERRLGELFANEERRRAADAEIRRHGIAQPENWTDAMLPPFT</sequence>
<evidence type="ECO:0000256" key="1">
    <source>
        <dbReference type="ARBA" id="ARBA00022679"/>
    </source>
</evidence>
<evidence type="ECO:0000313" key="9">
    <source>
        <dbReference type="Proteomes" id="UP001374803"/>
    </source>
</evidence>
<keyword evidence="2 5" id="KW-0547">Nucleotide-binding</keyword>
<keyword evidence="3" id="KW-0418">Kinase</keyword>
<feature type="coiled-coil region" evidence="6">
    <location>
        <begin position="1113"/>
        <end position="1147"/>
    </location>
</feature>
<keyword evidence="6" id="KW-0175">Coiled coil</keyword>
<evidence type="ECO:0000256" key="2">
    <source>
        <dbReference type="ARBA" id="ARBA00022741"/>
    </source>
</evidence>
<dbReference type="Gene3D" id="1.10.510.10">
    <property type="entry name" value="Transferase(Phosphotransferase) domain 1"/>
    <property type="match status" value="1"/>
</dbReference>
<gene>
    <name evidence="8" type="ORF">LVJ94_07155</name>
</gene>
<dbReference type="EMBL" id="CP089983">
    <property type="protein sequence ID" value="WXB07009.1"/>
    <property type="molecule type" value="Genomic_DNA"/>
</dbReference>
<keyword evidence="1" id="KW-0808">Transferase</keyword>
<accession>A0ABZ2L7W2</accession>
<dbReference type="Pfam" id="PF00069">
    <property type="entry name" value="Pkinase"/>
    <property type="match status" value="1"/>
</dbReference>
<dbReference type="Gene3D" id="3.30.200.20">
    <property type="entry name" value="Phosphorylase Kinase, domain 1"/>
    <property type="match status" value="1"/>
</dbReference>
<name>A0ABZ2L7W2_9BACT</name>
<dbReference type="InterPro" id="IPR000719">
    <property type="entry name" value="Prot_kinase_dom"/>
</dbReference>
<evidence type="ECO:0000313" key="8">
    <source>
        <dbReference type="EMBL" id="WXB07009.1"/>
    </source>
</evidence>
<dbReference type="Proteomes" id="UP001374803">
    <property type="component" value="Chromosome"/>
</dbReference>
<dbReference type="InterPro" id="IPR041664">
    <property type="entry name" value="AAA_16"/>
</dbReference>
<keyword evidence="4 5" id="KW-0067">ATP-binding</keyword>
<dbReference type="RefSeq" id="WP_394836670.1">
    <property type="nucleotide sequence ID" value="NZ_CP089929.1"/>
</dbReference>
<dbReference type="PROSITE" id="PS50011">
    <property type="entry name" value="PROTEIN_KINASE_DOM"/>
    <property type="match status" value="1"/>
</dbReference>
<dbReference type="SUPFAM" id="SSF52540">
    <property type="entry name" value="P-loop containing nucleoside triphosphate hydrolases"/>
    <property type="match status" value="1"/>
</dbReference>
<evidence type="ECO:0000256" key="3">
    <source>
        <dbReference type="ARBA" id="ARBA00022777"/>
    </source>
</evidence>
<dbReference type="PROSITE" id="PS00107">
    <property type="entry name" value="PROTEIN_KINASE_ATP"/>
    <property type="match status" value="1"/>
</dbReference>
<dbReference type="CDD" id="cd14014">
    <property type="entry name" value="STKc_PknB_like"/>
    <property type="match status" value="1"/>
</dbReference>
<dbReference type="PANTHER" id="PTHR43289:SF6">
    <property type="entry name" value="SERINE_THREONINE-PROTEIN KINASE NEKL-3"/>
    <property type="match status" value="1"/>
</dbReference>
<dbReference type="InterPro" id="IPR027417">
    <property type="entry name" value="P-loop_NTPase"/>
</dbReference>
<organism evidence="8 9">
    <name type="scientific">Pendulispora rubella</name>
    <dbReference type="NCBI Taxonomy" id="2741070"/>
    <lineage>
        <taxon>Bacteria</taxon>
        <taxon>Pseudomonadati</taxon>
        <taxon>Myxococcota</taxon>
        <taxon>Myxococcia</taxon>
        <taxon>Myxococcales</taxon>
        <taxon>Sorangiineae</taxon>
        <taxon>Pendulisporaceae</taxon>
        <taxon>Pendulispora</taxon>
    </lineage>
</organism>
<evidence type="ECO:0000256" key="6">
    <source>
        <dbReference type="SAM" id="Coils"/>
    </source>
</evidence>
<evidence type="ECO:0000256" key="4">
    <source>
        <dbReference type="ARBA" id="ARBA00022840"/>
    </source>
</evidence>